<dbReference type="InterPro" id="IPR006612">
    <property type="entry name" value="THAP_Znf"/>
</dbReference>
<evidence type="ECO:0000256" key="5">
    <source>
        <dbReference type="PROSITE-ProRule" id="PRU00309"/>
    </source>
</evidence>
<name>A0AAW0PUH7_9GOBI</name>
<comment type="caution">
    <text evidence="8">The sequence shown here is derived from an EMBL/GenBank/DDBJ whole genome shotgun (WGS) entry which is preliminary data.</text>
</comment>
<dbReference type="Proteomes" id="UP001460270">
    <property type="component" value="Unassembled WGS sequence"/>
</dbReference>
<protein>
    <recommendedName>
        <fullName evidence="7">THAP-type domain-containing protein</fullName>
    </recommendedName>
</protein>
<feature type="compositionally biased region" description="Pro residues" evidence="6">
    <location>
        <begin position="20"/>
        <end position="31"/>
    </location>
</feature>
<dbReference type="Pfam" id="PF05485">
    <property type="entry name" value="THAP"/>
    <property type="match status" value="1"/>
</dbReference>
<gene>
    <name evidence="8" type="ORF">WMY93_001981</name>
</gene>
<evidence type="ECO:0000256" key="4">
    <source>
        <dbReference type="ARBA" id="ARBA00023125"/>
    </source>
</evidence>
<evidence type="ECO:0000256" key="3">
    <source>
        <dbReference type="ARBA" id="ARBA00022833"/>
    </source>
</evidence>
<dbReference type="GO" id="GO:0008270">
    <property type="term" value="F:zinc ion binding"/>
    <property type="evidence" value="ECO:0007669"/>
    <property type="project" value="UniProtKB-KW"/>
</dbReference>
<reference evidence="9" key="1">
    <citation type="submission" date="2024-04" db="EMBL/GenBank/DDBJ databases">
        <title>Salinicola lusitanus LLJ914,a marine bacterium isolated from the Okinawa Trough.</title>
        <authorList>
            <person name="Li J."/>
        </authorList>
    </citation>
    <scope>NUCLEOTIDE SEQUENCE [LARGE SCALE GENOMIC DNA]</scope>
</reference>
<dbReference type="GO" id="GO:0003677">
    <property type="term" value="F:DNA binding"/>
    <property type="evidence" value="ECO:0007669"/>
    <property type="project" value="UniProtKB-UniRule"/>
</dbReference>
<keyword evidence="3" id="KW-0862">Zinc</keyword>
<evidence type="ECO:0000259" key="7">
    <source>
        <dbReference type="PROSITE" id="PS50950"/>
    </source>
</evidence>
<evidence type="ECO:0000313" key="8">
    <source>
        <dbReference type="EMBL" id="KAK7938655.1"/>
    </source>
</evidence>
<dbReference type="PANTHER" id="PTHR31751">
    <property type="entry name" value="SI:CH211-108C17.2-RELATED-RELATED"/>
    <property type="match status" value="1"/>
</dbReference>
<feature type="domain" description="THAP-type" evidence="7">
    <location>
        <begin position="513"/>
        <end position="601"/>
    </location>
</feature>
<dbReference type="EMBL" id="JBBPFD010000002">
    <property type="protein sequence ID" value="KAK7938655.1"/>
    <property type="molecule type" value="Genomic_DNA"/>
</dbReference>
<dbReference type="SUPFAM" id="SSF57716">
    <property type="entry name" value="Glucocorticoid receptor-like (DNA-binding domain)"/>
    <property type="match status" value="1"/>
</dbReference>
<accession>A0AAW0PUH7</accession>
<feature type="region of interest" description="Disordered" evidence="6">
    <location>
        <begin position="1"/>
        <end position="34"/>
    </location>
</feature>
<dbReference type="PANTHER" id="PTHR31751:SF44">
    <property type="entry name" value="SI:CH211-211K8.4-RELATED"/>
    <property type="match status" value="1"/>
</dbReference>
<feature type="region of interest" description="Disordered" evidence="6">
    <location>
        <begin position="85"/>
        <end position="108"/>
    </location>
</feature>
<evidence type="ECO:0000256" key="1">
    <source>
        <dbReference type="ARBA" id="ARBA00022723"/>
    </source>
</evidence>
<keyword evidence="2 5" id="KW-0863">Zinc-finger</keyword>
<keyword evidence="9" id="KW-1185">Reference proteome</keyword>
<evidence type="ECO:0000256" key="6">
    <source>
        <dbReference type="SAM" id="MobiDB-lite"/>
    </source>
</evidence>
<sequence>MGFAKQRRLERGAVPTLALPRPPSAKPPALLPKPTREIGCQTDPVLNKHAFVQAILKPSRRSKAVQARTPNRSVSCDTDTLMVLPLPGTPTATSTPNKRRRCEVSGVSDPSFHLDGSASSVTSTQASDEVPPHKVKKYIVHEDKLMELFQTCPVCSRHCVVEKTTIGSLLRVKQHCSHCEFTNDWSSQPIVNGIPSGNLQLCAAVLFSGSSFCQISKFLKAFNVQGVSEQCFHKHQARLLIPTVNWQWKLEQDQMIAEAVESGSVTLGGDMRADTPGHCAKFGSYTMMNLKTNKVIDIQLVQSNEVGNSVRMEKEGFERSLSLLKNQGVKIEAIVTDRHTGVQKYLREQEKDITHYFDPWHMGKGIGKKIDALGKTKGLQAVTSWRKSLVNHLYWSASTSTSGEEAVAKWSSVANHIQNVHSHDNPLFPHCLHQPLVGEEARQWLKPSTAPCEKLCAMLLSPRFLKDVAKMSPEYHTSSLESFHSLILRFAPKNVVFSFPGMLCRLKLAALHYNENAARPHAATSSGQLRYSIEYPKYKHDLEIRRQWLRAIGLSENYELPLSAGVCHLHFTRDSYSNLAEVEMGFAKQRRLERGAVPTLALPRPPSAKPPALLPKPTREIGCQTDPVLNKHAFVQAILKPSRRSKAVQARTPNRSVSCDTDTLMVLPLPGTPTATSTPNKRRRCEVSGVSDPSFHLDGSASSVTSTQASDEVPPHKVKKYIVHEDKLMELFQTCPVCSRHCVVEKTTIGSLLRVKQHCSHCEFTNDWSSQPS</sequence>
<proteinExistence type="predicted"/>
<evidence type="ECO:0000256" key="2">
    <source>
        <dbReference type="ARBA" id="ARBA00022771"/>
    </source>
</evidence>
<keyword evidence="1" id="KW-0479">Metal-binding</keyword>
<evidence type="ECO:0000313" key="9">
    <source>
        <dbReference type="Proteomes" id="UP001460270"/>
    </source>
</evidence>
<dbReference type="PROSITE" id="PS50950">
    <property type="entry name" value="ZF_THAP"/>
    <property type="match status" value="1"/>
</dbReference>
<keyword evidence="4 5" id="KW-0238">DNA-binding</keyword>
<dbReference type="AlphaFoldDB" id="A0AAW0PUH7"/>
<dbReference type="SMART" id="SM00980">
    <property type="entry name" value="THAP"/>
    <property type="match status" value="1"/>
</dbReference>
<organism evidence="8 9">
    <name type="scientific">Mugilogobius chulae</name>
    <name type="common">yellowstripe goby</name>
    <dbReference type="NCBI Taxonomy" id="88201"/>
    <lineage>
        <taxon>Eukaryota</taxon>
        <taxon>Metazoa</taxon>
        <taxon>Chordata</taxon>
        <taxon>Craniata</taxon>
        <taxon>Vertebrata</taxon>
        <taxon>Euteleostomi</taxon>
        <taxon>Actinopterygii</taxon>
        <taxon>Neopterygii</taxon>
        <taxon>Teleostei</taxon>
        <taxon>Neoteleostei</taxon>
        <taxon>Acanthomorphata</taxon>
        <taxon>Gobiaria</taxon>
        <taxon>Gobiiformes</taxon>
        <taxon>Gobioidei</taxon>
        <taxon>Gobiidae</taxon>
        <taxon>Gobionellinae</taxon>
        <taxon>Mugilogobius</taxon>
    </lineage>
</organism>